<comment type="caution">
    <text evidence="1">The sequence shown here is derived from an EMBL/GenBank/DDBJ whole genome shotgun (WGS) entry which is preliminary data.</text>
</comment>
<organism evidence="1 2">
    <name type="scientific">Trifolium pratense</name>
    <name type="common">Red clover</name>
    <dbReference type="NCBI Taxonomy" id="57577"/>
    <lineage>
        <taxon>Eukaryota</taxon>
        <taxon>Viridiplantae</taxon>
        <taxon>Streptophyta</taxon>
        <taxon>Embryophyta</taxon>
        <taxon>Tracheophyta</taxon>
        <taxon>Spermatophyta</taxon>
        <taxon>Magnoliopsida</taxon>
        <taxon>eudicotyledons</taxon>
        <taxon>Gunneridae</taxon>
        <taxon>Pentapetalae</taxon>
        <taxon>rosids</taxon>
        <taxon>fabids</taxon>
        <taxon>Fabales</taxon>
        <taxon>Fabaceae</taxon>
        <taxon>Papilionoideae</taxon>
        <taxon>50 kb inversion clade</taxon>
        <taxon>NPAAA clade</taxon>
        <taxon>Hologalegina</taxon>
        <taxon>IRL clade</taxon>
        <taxon>Trifolieae</taxon>
        <taxon>Trifolium</taxon>
    </lineage>
</organism>
<evidence type="ECO:0000313" key="1">
    <source>
        <dbReference type="EMBL" id="CAJ2645134.1"/>
    </source>
</evidence>
<sequence>MAARRQPYRHIYILPMDLHSGHHLVEDQTATEKQIDTPVKKFGTKSDSKLRRSYIECQHNMIWFSSSLCTFDILVRLSCSNNYKHYLKTGKYTIHNGTFINRAMFTKSFIGVYNGNGGIALKFFALDWLEVCPLREDKVIKHNDLFHHILAERDKETGL</sequence>
<keyword evidence="2" id="KW-1185">Reference proteome</keyword>
<protein>
    <submittedName>
        <fullName evidence="1">Uncharacterized protein</fullName>
    </submittedName>
</protein>
<accession>A0ACB0JJ43</accession>
<proteinExistence type="predicted"/>
<evidence type="ECO:0000313" key="2">
    <source>
        <dbReference type="Proteomes" id="UP001177021"/>
    </source>
</evidence>
<dbReference type="EMBL" id="CASHSV030000055">
    <property type="protein sequence ID" value="CAJ2645134.1"/>
    <property type="molecule type" value="Genomic_DNA"/>
</dbReference>
<gene>
    <name evidence="1" type="ORF">MILVUS5_LOCUS14073</name>
</gene>
<reference evidence="1" key="1">
    <citation type="submission" date="2023-10" db="EMBL/GenBank/DDBJ databases">
        <authorList>
            <person name="Rodriguez Cubillos JULIANA M."/>
            <person name="De Vega J."/>
        </authorList>
    </citation>
    <scope>NUCLEOTIDE SEQUENCE</scope>
</reference>
<name>A0ACB0JJ43_TRIPR</name>
<dbReference type="Proteomes" id="UP001177021">
    <property type="component" value="Unassembled WGS sequence"/>
</dbReference>